<keyword evidence="2" id="KW-1185">Reference proteome</keyword>
<sequence length="67" mass="7380">MGKLVAFTGLNGERVWVNPSVVARIYPEGEGATVYLSVPGLAPVLLREPADVVAETLNRNLGWRRRF</sequence>
<dbReference type="AlphaFoldDB" id="A0A2D2B0W8"/>
<reference evidence="1 2" key="1">
    <citation type="submission" date="2017-10" db="EMBL/GenBank/DDBJ databases">
        <title>Genome sequence of Caulobacter mirabilis FWC38.</title>
        <authorList>
            <person name="Fiebig A."/>
            <person name="Crosson S."/>
        </authorList>
    </citation>
    <scope>NUCLEOTIDE SEQUENCE [LARGE SCALE GENOMIC DNA]</scope>
    <source>
        <strain evidence="1 2">FWC 38</strain>
    </source>
</reference>
<protein>
    <submittedName>
        <fullName evidence="1">Uncharacterized protein</fullName>
    </submittedName>
</protein>
<name>A0A2D2B0W8_9CAUL</name>
<evidence type="ECO:0000313" key="2">
    <source>
        <dbReference type="Proteomes" id="UP000228945"/>
    </source>
</evidence>
<dbReference type="KEGG" id="cmb:CSW64_16605"/>
<evidence type="ECO:0000313" key="1">
    <source>
        <dbReference type="EMBL" id="ATQ43901.1"/>
    </source>
</evidence>
<dbReference type="Proteomes" id="UP000228945">
    <property type="component" value="Chromosome"/>
</dbReference>
<gene>
    <name evidence="1" type="ORF">CSW64_16605</name>
</gene>
<dbReference type="EMBL" id="CP024201">
    <property type="protein sequence ID" value="ATQ43901.1"/>
    <property type="molecule type" value="Genomic_DNA"/>
</dbReference>
<dbReference type="RefSeq" id="WP_172448605.1">
    <property type="nucleotide sequence ID" value="NZ_CP024201.1"/>
</dbReference>
<organism evidence="1 2">
    <name type="scientific">Caulobacter mirabilis</name>
    <dbReference type="NCBI Taxonomy" id="69666"/>
    <lineage>
        <taxon>Bacteria</taxon>
        <taxon>Pseudomonadati</taxon>
        <taxon>Pseudomonadota</taxon>
        <taxon>Alphaproteobacteria</taxon>
        <taxon>Caulobacterales</taxon>
        <taxon>Caulobacteraceae</taxon>
        <taxon>Caulobacter</taxon>
    </lineage>
</organism>
<accession>A0A2D2B0W8</accession>
<proteinExistence type="predicted"/>